<proteinExistence type="predicted"/>
<protein>
    <submittedName>
        <fullName evidence="2">Uncharacterized protein</fullName>
    </submittedName>
</protein>
<reference evidence="2" key="1">
    <citation type="journal article" date="2023" name="G3 (Bethesda)">
        <title>A reference genome for the long-term kleptoplast-retaining sea slug Elysia crispata morphotype clarki.</title>
        <authorList>
            <person name="Eastman K.E."/>
            <person name="Pendleton A.L."/>
            <person name="Shaikh M.A."/>
            <person name="Suttiyut T."/>
            <person name="Ogas R."/>
            <person name="Tomko P."/>
            <person name="Gavelis G."/>
            <person name="Widhalm J.R."/>
            <person name="Wisecaver J.H."/>
        </authorList>
    </citation>
    <scope>NUCLEOTIDE SEQUENCE</scope>
    <source>
        <strain evidence="2">ECLA1</strain>
    </source>
</reference>
<name>A0AAE1AYB6_9GAST</name>
<gene>
    <name evidence="2" type="ORF">RRG08_046376</name>
</gene>
<sequence length="73" mass="8147">MGKSYRNEEPTSPGVIGSHHKGDQRIINPSQDQITIIPAEVLYGSTATCRTRTSPRVLMTINRQQRSSPHAHH</sequence>
<keyword evidence="3" id="KW-1185">Reference proteome</keyword>
<evidence type="ECO:0000313" key="3">
    <source>
        <dbReference type="Proteomes" id="UP001283361"/>
    </source>
</evidence>
<evidence type="ECO:0000313" key="2">
    <source>
        <dbReference type="EMBL" id="KAK3795506.1"/>
    </source>
</evidence>
<evidence type="ECO:0000256" key="1">
    <source>
        <dbReference type="SAM" id="MobiDB-lite"/>
    </source>
</evidence>
<dbReference type="EMBL" id="JAWDGP010001043">
    <property type="protein sequence ID" value="KAK3795506.1"/>
    <property type="molecule type" value="Genomic_DNA"/>
</dbReference>
<dbReference type="AlphaFoldDB" id="A0AAE1AYB6"/>
<accession>A0AAE1AYB6</accession>
<feature type="region of interest" description="Disordered" evidence="1">
    <location>
        <begin position="1"/>
        <end position="25"/>
    </location>
</feature>
<organism evidence="2 3">
    <name type="scientific">Elysia crispata</name>
    <name type="common">lettuce slug</name>
    <dbReference type="NCBI Taxonomy" id="231223"/>
    <lineage>
        <taxon>Eukaryota</taxon>
        <taxon>Metazoa</taxon>
        <taxon>Spiralia</taxon>
        <taxon>Lophotrochozoa</taxon>
        <taxon>Mollusca</taxon>
        <taxon>Gastropoda</taxon>
        <taxon>Heterobranchia</taxon>
        <taxon>Euthyneura</taxon>
        <taxon>Panpulmonata</taxon>
        <taxon>Sacoglossa</taxon>
        <taxon>Placobranchoidea</taxon>
        <taxon>Plakobranchidae</taxon>
        <taxon>Elysia</taxon>
    </lineage>
</organism>
<comment type="caution">
    <text evidence="2">The sequence shown here is derived from an EMBL/GenBank/DDBJ whole genome shotgun (WGS) entry which is preliminary data.</text>
</comment>
<dbReference type="Proteomes" id="UP001283361">
    <property type="component" value="Unassembled WGS sequence"/>
</dbReference>